<reference evidence="1" key="1">
    <citation type="submission" date="2022-04" db="EMBL/GenBank/DDBJ databases">
        <title>Genome of the entomopathogenic fungus Entomophthora muscae.</title>
        <authorList>
            <person name="Elya C."/>
            <person name="Lovett B.R."/>
            <person name="Lee E."/>
            <person name="Macias A.M."/>
            <person name="Hajek A.E."/>
            <person name="De Bivort B.L."/>
            <person name="Kasson M.T."/>
            <person name="De Fine Licht H.H."/>
            <person name="Stajich J.E."/>
        </authorList>
    </citation>
    <scope>NUCLEOTIDE SEQUENCE</scope>
    <source>
        <strain evidence="1">Berkeley</strain>
    </source>
</reference>
<accession>A0ACC2T4I1</accession>
<protein>
    <submittedName>
        <fullName evidence="1">Uncharacterized protein</fullName>
    </submittedName>
</protein>
<name>A0ACC2T4I1_9FUNG</name>
<keyword evidence="2" id="KW-1185">Reference proteome</keyword>
<sequence>MVHFKSLCKFLNTFQKTANKALKQHLKNNSSSDCKTTVKNFHSLVSIRAFVSTLTHSYSAMVQAAKPASLEEAIALVCDKYDIWVEQATDEHAKENSEWNPFAPVCKQNKSEEIAQEVKAHLEDLNRHFNAMFMAQEQGRQPNPLPPRTFQRDLNRLYNPHCYNCSEVGHISKDCTAPCSICKEPFHSNFICEFNPINHDCKPQGLMMAEQKFEVEKHALSSSATPQPLNKKSNLEYIVGPSFPFTLIRKCQVCSQGPSPGCKLTPPPMKCTDQEDVPSPSVFFPHIHDETDEGLEHPSNPDPPSKPPSLPLLPCVYVCNSKWNPCHLKRFVSLENEDVFENEDHYLCLPDLDKYLPFEDNPHYNIVTVESVPKSLRTNGGFSDLPSETPSLEVFPTGAAAWRHRATGQEGKDKGPAAFGSHRCSHPGQMGPAMMSQVNSPGLGPIRFLNTADEDRLGLLAASADLGEPIRSACSTKFNANPTLYNVDFSNQPIKLHASQDAMRPATLSNSCNLDQLIRLHAPQEAKTQCALYN</sequence>
<proteinExistence type="predicted"/>
<evidence type="ECO:0000313" key="1">
    <source>
        <dbReference type="EMBL" id="KAJ9069564.1"/>
    </source>
</evidence>
<comment type="caution">
    <text evidence="1">The sequence shown here is derived from an EMBL/GenBank/DDBJ whole genome shotgun (WGS) entry which is preliminary data.</text>
</comment>
<dbReference type="Proteomes" id="UP001165960">
    <property type="component" value="Unassembled WGS sequence"/>
</dbReference>
<gene>
    <name evidence="1" type="ORF">DSO57_1017367</name>
</gene>
<dbReference type="EMBL" id="QTSX02003623">
    <property type="protein sequence ID" value="KAJ9069564.1"/>
    <property type="molecule type" value="Genomic_DNA"/>
</dbReference>
<organism evidence="1 2">
    <name type="scientific">Entomophthora muscae</name>
    <dbReference type="NCBI Taxonomy" id="34485"/>
    <lineage>
        <taxon>Eukaryota</taxon>
        <taxon>Fungi</taxon>
        <taxon>Fungi incertae sedis</taxon>
        <taxon>Zoopagomycota</taxon>
        <taxon>Entomophthoromycotina</taxon>
        <taxon>Entomophthoromycetes</taxon>
        <taxon>Entomophthorales</taxon>
        <taxon>Entomophthoraceae</taxon>
        <taxon>Entomophthora</taxon>
    </lineage>
</organism>
<evidence type="ECO:0000313" key="2">
    <source>
        <dbReference type="Proteomes" id="UP001165960"/>
    </source>
</evidence>